<accession>A0A4R3MT60</accession>
<reference evidence="2 3" key="1">
    <citation type="submission" date="2019-03" db="EMBL/GenBank/DDBJ databases">
        <title>Genomic Encyclopedia of Type Strains, Phase IV (KMG-IV): sequencing the most valuable type-strain genomes for metagenomic binning, comparative biology and taxonomic classification.</title>
        <authorList>
            <person name="Goeker M."/>
        </authorList>
    </citation>
    <scope>NUCLEOTIDE SEQUENCE [LARGE SCALE GENOMIC DNA]</scope>
    <source>
        <strain evidence="2 3">DSM 25894</strain>
    </source>
</reference>
<keyword evidence="1" id="KW-1133">Transmembrane helix</keyword>
<dbReference type="EMBL" id="SMAN01000025">
    <property type="protein sequence ID" value="TCT18006.1"/>
    <property type="molecule type" value="Genomic_DNA"/>
</dbReference>
<protein>
    <submittedName>
        <fullName evidence="2">Uncharacterized protein</fullName>
    </submittedName>
</protein>
<keyword evidence="1" id="KW-0472">Membrane</keyword>
<dbReference type="OrthoDB" id="2689879at2"/>
<evidence type="ECO:0000256" key="1">
    <source>
        <dbReference type="SAM" id="Phobius"/>
    </source>
</evidence>
<organism evidence="2 3">
    <name type="scientific">Melghiribacillus thermohalophilus</name>
    <dbReference type="NCBI Taxonomy" id="1324956"/>
    <lineage>
        <taxon>Bacteria</taxon>
        <taxon>Bacillati</taxon>
        <taxon>Bacillota</taxon>
        <taxon>Bacilli</taxon>
        <taxon>Bacillales</taxon>
        <taxon>Bacillaceae</taxon>
        <taxon>Melghiribacillus</taxon>
    </lineage>
</organism>
<dbReference type="AlphaFoldDB" id="A0A4R3MT60"/>
<sequence>MRFSNDQTRQRNAGFLAMVLSLVIVTLGGSALFAYQYIIGQKPSVQYMRMEAKTFKEVFDYNLKNEVTLLKERMKEQAHQTSWVFKGDVALDEESQSQFPDYGLIKSLLFASTFETEQLFNPDDQETMINIGLLLQGANIMDMSIYQNKEISALKIPMMYDKYFILENDQLDKLWEGEIGYQEITEMPNLVELQQTQLSWSEWGQVAEDYLEIVASHLTDDHFTFNPEKEFEGNTYESVEITLTEEETKQILTDLAEHAKKDERLLISLTTFPDEEKYIKEFFEAVISDVENLDMPDGVQYTAYIKDDWVELRSFRLPELEVLIGTEKLEDDGYRFKVVFMGFFDNLAQRLSYTEDRYKLEEGYKVKRQVTYTDLNAEREQYSFQAETMYLDDETNTDFYLVIESEDLGDSPNISGYYNQTVDVDHDQANRNVELGFNLSFIDGLGLERYADISIEGENEITFTDDLDMPELKDRETVDLLDISPEEEMKIMTEISRNIEKYYESLFDGFGF</sequence>
<name>A0A4R3MT60_9BACI</name>
<dbReference type="RefSeq" id="WP_132372837.1">
    <property type="nucleotide sequence ID" value="NZ_SMAN01000025.1"/>
</dbReference>
<keyword evidence="3" id="KW-1185">Reference proteome</keyword>
<evidence type="ECO:0000313" key="3">
    <source>
        <dbReference type="Proteomes" id="UP000294650"/>
    </source>
</evidence>
<evidence type="ECO:0000313" key="2">
    <source>
        <dbReference type="EMBL" id="TCT18006.1"/>
    </source>
</evidence>
<gene>
    <name evidence="2" type="ORF">EDD68_12517</name>
</gene>
<comment type="caution">
    <text evidence="2">The sequence shown here is derived from an EMBL/GenBank/DDBJ whole genome shotgun (WGS) entry which is preliminary data.</text>
</comment>
<feature type="transmembrane region" description="Helical" evidence="1">
    <location>
        <begin position="12"/>
        <end position="38"/>
    </location>
</feature>
<dbReference type="Proteomes" id="UP000294650">
    <property type="component" value="Unassembled WGS sequence"/>
</dbReference>
<keyword evidence="1" id="KW-0812">Transmembrane</keyword>
<proteinExistence type="predicted"/>